<evidence type="ECO:0000256" key="7">
    <source>
        <dbReference type="ARBA" id="ARBA00022777"/>
    </source>
</evidence>
<dbReference type="EMBL" id="UOFX01000056">
    <property type="protein sequence ID" value="VAX09818.1"/>
    <property type="molecule type" value="Genomic_DNA"/>
</dbReference>
<dbReference type="InterPro" id="IPR004358">
    <property type="entry name" value="Sig_transdc_His_kin-like_C"/>
</dbReference>
<evidence type="ECO:0000259" key="11">
    <source>
        <dbReference type="PROSITE" id="PS50109"/>
    </source>
</evidence>
<dbReference type="PANTHER" id="PTHR43047:SF72">
    <property type="entry name" value="OSMOSENSING HISTIDINE PROTEIN KINASE SLN1"/>
    <property type="match status" value="1"/>
</dbReference>
<dbReference type="AlphaFoldDB" id="A0A3B1BEH5"/>
<dbReference type="Gene3D" id="3.40.50.2300">
    <property type="match status" value="1"/>
</dbReference>
<feature type="transmembrane region" description="Helical" evidence="10">
    <location>
        <begin position="13"/>
        <end position="34"/>
    </location>
</feature>
<dbReference type="Pfam" id="PF13675">
    <property type="entry name" value="PilJ"/>
    <property type="match status" value="1"/>
</dbReference>
<dbReference type="SMART" id="SM00387">
    <property type="entry name" value="HATPase_c"/>
    <property type="match status" value="1"/>
</dbReference>
<dbReference type="PROSITE" id="PS50109">
    <property type="entry name" value="HIS_KIN"/>
    <property type="match status" value="1"/>
</dbReference>
<dbReference type="PANTHER" id="PTHR43047">
    <property type="entry name" value="TWO-COMPONENT HISTIDINE PROTEIN KINASE"/>
    <property type="match status" value="1"/>
</dbReference>
<dbReference type="EC" id="2.7.13.3" evidence="3"/>
<evidence type="ECO:0000313" key="13">
    <source>
        <dbReference type="EMBL" id="VAX09818.1"/>
    </source>
</evidence>
<evidence type="ECO:0000256" key="6">
    <source>
        <dbReference type="ARBA" id="ARBA00022692"/>
    </source>
</evidence>
<keyword evidence="5" id="KW-0808">Transferase</keyword>
<dbReference type="InterPro" id="IPR011006">
    <property type="entry name" value="CheY-like_superfamily"/>
</dbReference>
<reference evidence="13" key="1">
    <citation type="submission" date="2018-06" db="EMBL/GenBank/DDBJ databases">
        <authorList>
            <person name="Zhirakovskaya E."/>
        </authorList>
    </citation>
    <scope>NUCLEOTIDE SEQUENCE</scope>
</reference>
<dbReference type="SUPFAM" id="SSF55874">
    <property type="entry name" value="ATPase domain of HSP90 chaperone/DNA topoisomerase II/histidine kinase"/>
    <property type="match status" value="1"/>
</dbReference>
<comment type="catalytic activity">
    <reaction evidence="1">
        <text>ATP + protein L-histidine = ADP + protein N-phospho-L-histidine.</text>
        <dbReference type="EC" id="2.7.13.3"/>
    </reaction>
</comment>
<keyword evidence="8 10" id="KW-1133">Transmembrane helix</keyword>
<dbReference type="GO" id="GO:0009927">
    <property type="term" value="F:histidine phosphotransfer kinase activity"/>
    <property type="evidence" value="ECO:0007669"/>
    <property type="project" value="TreeGrafter"/>
</dbReference>
<evidence type="ECO:0000256" key="1">
    <source>
        <dbReference type="ARBA" id="ARBA00000085"/>
    </source>
</evidence>
<keyword evidence="9 10" id="KW-0472">Membrane</keyword>
<dbReference type="Gene3D" id="3.30.565.10">
    <property type="entry name" value="Histidine kinase-like ATPase, C-terminal domain"/>
    <property type="match status" value="1"/>
</dbReference>
<dbReference type="CDD" id="cd16922">
    <property type="entry name" value="HATPase_EvgS-ArcB-TorS-like"/>
    <property type="match status" value="1"/>
</dbReference>
<dbReference type="InterPro" id="IPR036890">
    <property type="entry name" value="HATPase_C_sf"/>
</dbReference>
<dbReference type="InterPro" id="IPR003594">
    <property type="entry name" value="HATPase_dom"/>
</dbReference>
<dbReference type="InterPro" id="IPR036097">
    <property type="entry name" value="HisK_dim/P_sf"/>
</dbReference>
<dbReference type="SMART" id="SM00448">
    <property type="entry name" value="REC"/>
    <property type="match status" value="1"/>
</dbReference>
<dbReference type="PRINTS" id="PR00344">
    <property type="entry name" value="BCTRLSENSOR"/>
</dbReference>
<dbReference type="CDD" id="cd00082">
    <property type="entry name" value="HisKA"/>
    <property type="match status" value="1"/>
</dbReference>
<dbReference type="SUPFAM" id="SSF47384">
    <property type="entry name" value="Homodimeric domain of signal transducing histidine kinase"/>
    <property type="match status" value="1"/>
</dbReference>
<dbReference type="Gene3D" id="1.10.287.130">
    <property type="match status" value="1"/>
</dbReference>
<protein>
    <recommendedName>
        <fullName evidence="3">histidine kinase</fullName>
        <ecNumber evidence="3">2.7.13.3</ecNumber>
    </recommendedName>
</protein>
<evidence type="ECO:0000259" key="12">
    <source>
        <dbReference type="PROSITE" id="PS50110"/>
    </source>
</evidence>
<dbReference type="Pfam" id="PF00512">
    <property type="entry name" value="HisKA"/>
    <property type="match status" value="1"/>
</dbReference>
<feature type="transmembrane region" description="Helical" evidence="10">
    <location>
        <begin position="194"/>
        <end position="214"/>
    </location>
</feature>
<comment type="subcellular location">
    <subcellularLocation>
        <location evidence="2">Membrane</location>
        <topology evidence="2">Multi-pass membrane protein</topology>
    </subcellularLocation>
</comment>
<dbReference type="FunFam" id="3.30.565.10:FF:000006">
    <property type="entry name" value="Sensor histidine kinase WalK"/>
    <property type="match status" value="1"/>
</dbReference>
<name>A0A3B1BEH5_9ZZZZ</name>
<evidence type="ECO:0000256" key="10">
    <source>
        <dbReference type="SAM" id="Phobius"/>
    </source>
</evidence>
<accession>A0A3B1BEH5</accession>
<dbReference type="InterPro" id="IPR003661">
    <property type="entry name" value="HisK_dim/P_dom"/>
</dbReference>
<dbReference type="InterPro" id="IPR005467">
    <property type="entry name" value="His_kinase_dom"/>
</dbReference>
<organism evidence="13">
    <name type="scientific">hydrothermal vent metagenome</name>
    <dbReference type="NCBI Taxonomy" id="652676"/>
    <lineage>
        <taxon>unclassified sequences</taxon>
        <taxon>metagenomes</taxon>
        <taxon>ecological metagenomes</taxon>
    </lineage>
</organism>
<dbReference type="Pfam" id="PF02518">
    <property type="entry name" value="HATPase_c"/>
    <property type="match status" value="1"/>
</dbReference>
<dbReference type="InterPro" id="IPR029095">
    <property type="entry name" value="NarX-like_N"/>
</dbReference>
<evidence type="ECO:0000256" key="4">
    <source>
        <dbReference type="ARBA" id="ARBA00022553"/>
    </source>
</evidence>
<keyword evidence="7" id="KW-0418">Kinase</keyword>
<dbReference type="InterPro" id="IPR001789">
    <property type="entry name" value="Sig_transdc_resp-reg_receiver"/>
</dbReference>
<evidence type="ECO:0000256" key="3">
    <source>
        <dbReference type="ARBA" id="ARBA00012438"/>
    </source>
</evidence>
<sequence length="616" mass="68350">MAGHTPKYDRKSLLLRLITGLSLFLLLFIFSEIIMHFAIKKKEFDSVILNAAGRQRMLTQRYSREVNMALIALATSDGRKLLEFKAKSEKTAELFERTHMAFMGSGTIMVMEEKIAIPAQTDPRIRRQLASAFQAWQQLKHEVSLALQSHKTALAGNENLYRIQTQTEVTNSLMNQAVLMIQQDSEKRLDEVKFYLGIVLFGGVISFFVVLIFVDRRVITPLGKVTRRAYVLAAEAQSANHAKSEFISRMSHELRTPLNAILGYGQLLQLDDDNLNDNQREGIGYILDGGKHLLTLINEVLDIAKMDANEMEFSIEPVSMGYVLSNSLALIRPLAAKEGVTIREAATDAPWVQADIIRLKQVLVNLLSNAVKYNRMGGEITIGFSETPGQRIRTSITDTGIGIASKAQSRLFEPFQRVELREKNVEGTGIGLTITKKIVETMGGEIGFESVHGKGSTFWFELPAAQPIVVKDEDAILITAKKLAPNETVSGVKILYIEDNSTNLQLVQQVFELMCDVNFLSATNAEQGIVIAREEQPDLIFMDIGLPGMSGIEALAVLCNDPKTASIPVVAVSAYAMQEQIDKGLHDGFADYLTKPLQVDDLINVVSKHAPKNKLK</sequence>
<evidence type="ECO:0000256" key="9">
    <source>
        <dbReference type="ARBA" id="ARBA00023136"/>
    </source>
</evidence>
<evidence type="ECO:0000256" key="5">
    <source>
        <dbReference type="ARBA" id="ARBA00022679"/>
    </source>
</evidence>
<dbReference type="PROSITE" id="PS50110">
    <property type="entry name" value="RESPONSE_REGULATORY"/>
    <property type="match status" value="1"/>
</dbReference>
<dbReference type="Pfam" id="PF00072">
    <property type="entry name" value="Response_reg"/>
    <property type="match status" value="1"/>
</dbReference>
<evidence type="ECO:0000256" key="2">
    <source>
        <dbReference type="ARBA" id="ARBA00004141"/>
    </source>
</evidence>
<feature type="domain" description="Histidine kinase" evidence="11">
    <location>
        <begin position="249"/>
        <end position="466"/>
    </location>
</feature>
<dbReference type="GO" id="GO:0005886">
    <property type="term" value="C:plasma membrane"/>
    <property type="evidence" value="ECO:0007669"/>
    <property type="project" value="TreeGrafter"/>
</dbReference>
<feature type="domain" description="Response regulatory" evidence="12">
    <location>
        <begin position="493"/>
        <end position="610"/>
    </location>
</feature>
<dbReference type="SMART" id="SM00388">
    <property type="entry name" value="HisKA"/>
    <property type="match status" value="1"/>
</dbReference>
<dbReference type="GO" id="GO:0000155">
    <property type="term" value="F:phosphorelay sensor kinase activity"/>
    <property type="evidence" value="ECO:0007669"/>
    <property type="project" value="InterPro"/>
</dbReference>
<proteinExistence type="predicted"/>
<keyword evidence="6 10" id="KW-0812">Transmembrane</keyword>
<dbReference type="SUPFAM" id="SSF52172">
    <property type="entry name" value="CheY-like"/>
    <property type="match status" value="1"/>
</dbReference>
<gene>
    <name evidence="13" type="ORF">MNBD_GAMMA26-1226</name>
</gene>
<evidence type="ECO:0000256" key="8">
    <source>
        <dbReference type="ARBA" id="ARBA00022989"/>
    </source>
</evidence>
<keyword evidence="4" id="KW-0597">Phosphoprotein</keyword>